<organism evidence="4 5">
    <name type="scientific">Cohnella xylanilytica</name>
    <dbReference type="NCBI Taxonomy" id="557555"/>
    <lineage>
        <taxon>Bacteria</taxon>
        <taxon>Bacillati</taxon>
        <taxon>Bacillota</taxon>
        <taxon>Bacilli</taxon>
        <taxon>Bacillales</taxon>
        <taxon>Paenibacillaceae</taxon>
        <taxon>Cohnella</taxon>
    </lineage>
</organism>
<evidence type="ECO:0000313" key="5">
    <source>
        <dbReference type="Proteomes" id="UP000553776"/>
    </source>
</evidence>
<protein>
    <submittedName>
        <fullName evidence="4">TetR/AcrR family transcriptional regulator</fullName>
    </submittedName>
</protein>
<evidence type="ECO:0000256" key="1">
    <source>
        <dbReference type="ARBA" id="ARBA00023125"/>
    </source>
</evidence>
<sequence>MANRQDPRVLRTRQLIKDAFRDLLRTKGFDSITINDIAQRATINRATFYAHFEDKYSLLEEITEQVIREMIPEQVMNASEFTGEICDQLIALTHRYIEDFYRICRMDSKSMATIVDAKIKKLLQQKIESILLKEDTCQMADRKHTEIMAAMTGSAIYGAAYYWLNEKNTRTDLLADLVRPYVMNGLSRSRMRE</sequence>
<dbReference type="PRINTS" id="PR00455">
    <property type="entry name" value="HTHTETR"/>
</dbReference>
<feature type="DNA-binding region" description="H-T-H motif" evidence="2">
    <location>
        <begin position="33"/>
        <end position="52"/>
    </location>
</feature>
<dbReference type="Gene3D" id="1.10.357.10">
    <property type="entry name" value="Tetracycline Repressor, domain 2"/>
    <property type="match status" value="1"/>
</dbReference>
<dbReference type="RefSeq" id="WP_185139370.1">
    <property type="nucleotide sequence ID" value="NZ_JACJVR010000128.1"/>
</dbReference>
<dbReference type="InterPro" id="IPR001647">
    <property type="entry name" value="HTH_TetR"/>
</dbReference>
<dbReference type="PANTHER" id="PTHR43479:SF7">
    <property type="entry name" value="TETR-FAMILY TRANSCRIPTIONAL REGULATOR"/>
    <property type="match status" value="1"/>
</dbReference>
<dbReference type="GO" id="GO:0003677">
    <property type="term" value="F:DNA binding"/>
    <property type="evidence" value="ECO:0007669"/>
    <property type="project" value="UniProtKB-UniRule"/>
</dbReference>
<dbReference type="PROSITE" id="PS01081">
    <property type="entry name" value="HTH_TETR_1"/>
    <property type="match status" value="1"/>
</dbReference>
<dbReference type="PROSITE" id="PS50977">
    <property type="entry name" value="HTH_TETR_2"/>
    <property type="match status" value="1"/>
</dbReference>
<feature type="domain" description="HTH tetR-type" evidence="3">
    <location>
        <begin position="10"/>
        <end position="70"/>
    </location>
</feature>
<evidence type="ECO:0000313" key="4">
    <source>
        <dbReference type="EMBL" id="MBB6695418.1"/>
    </source>
</evidence>
<dbReference type="EMBL" id="JACJVR010000128">
    <property type="protein sequence ID" value="MBB6695418.1"/>
    <property type="molecule type" value="Genomic_DNA"/>
</dbReference>
<dbReference type="InterPro" id="IPR050624">
    <property type="entry name" value="HTH-type_Tx_Regulator"/>
</dbReference>
<dbReference type="SUPFAM" id="SSF46689">
    <property type="entry name" value="Homeodomain-like"/>
    <property type="match status" value="1"/>
</dbReference>
<dbReference type="Pfam" id="PF00440">
    <property type="entry name" value="TetR_N"/>
    <property type="match status" value="1"/>
</dbReference>
<dbReference type="AlphaFoldDB" id="A0A841U8T4"/>
<reference evidence="4 5" key="1">
    <citation type="submission" date="2020-08" db="EMBL/GenBank/DDBJ databases">
        <title>Cohnella phylogeny.</title>
        <authorList>
            <person name="Dunlap C."/>
        </authorList>
    </citation>
    <scope>NUCLEOTIDE SEQUENCE [LARGE SCALE GENOMIC DNA]</scope>
    <source>
        <strain evidence="4 5">DSM 25239</strain>
    </source>
</reference>
<name>A0A841U8T4_9BACL</name>
<dbReference type="PANTHER" id="PTHR43479">
    <property type="entry name" value="ACREF/ENVCD OPERON REPRESSOR-RELATED"/>
    <property type="match status" value="1"/>
</dbReference>
<evidence type="ECO:0000256" key="2">
    <source>
        <dbReference type="PROSITE-ProRule" id="PRU00335"/>
    </source>
</evidence>
<accession>A0A841U8T4</accession>
<gene>
    <name evidence="4" type="ORF">H7B90_28885</name>
</gene>
<comment type="caution">
    <text evidence="4">The sequence shown here is derived from an EMBL/GenBank/DDBJ whole genome shotgun (WGS) entry which is preliminary data.</text>
</comment>
<dbReference type="InterPro" id="IPR009057">
    <property type="entry name" value="Homeodomain-like_sf"/>
</dbReference>
<dbReference type="Proteomes" id="UP000553776">
    <property type="component" value="Unassembled WGS sequence"/>
</dbReference>
<evidence type="ECO:0000259" key="3">
    <source>
        <dbReference type="PROSITE" id="PS50977"/>
    </source>
</evidence>
<proteinExistence type="predicted"/>
<keyword evidence="1 2" id="KW-0238">DNA-binding</keyword>
<dbReference type="InterPro" id="IPR023772">
    <property type="entry name" value="DNA-bd_HTH_TetR-type_CS"/>
</dbReference>
<keyword evidence="5" id="KW-1185">Reference proteome</keyword>